<evidence type="ECO:0000313" key="3">
    <source>
        <dbReference type="Proteomes" id="UP001341840"/>
    </source>
</evidence>
<keyword evidence="3" id="KW-1185">Reference proteome</keyword>
<evidence type="ECO:0000256" key="1">
    <source>
        <dbReference type="SAM" id="SignalP"/>
    </source>
</evidence>
<name>A0ABU6Y0N4_9FABA</name>
<organism evidence="2 3">
    <name type="scientific">Stylosanthes scabra</name>
    <dbReference type="NCBI Taxonomy" id="79078"/>
    <lineage>
        <taxon>Eukaryota</taxon>
        <taxon>Viridiplantae</taxon>
        <taxon>Streptophyta</taxon>
        <taxon>Embryophyta</taxon>
        <taxon>Tracheophyta</taxon>
        <taxon>Spermatophyta</taxon>
        <taxon>Magnoliopsida</taxon>
        <taxon>eudicotyledons</taxon>
        <taxon>Gunneridae</taxon>
        <taxon>Pentapetalae</taxon>
        <taxon>rosids</taxon>
        <taxon>fabids</taxon>
        <taxon>Fabales</taxon>
        <taxon>Fabaceae</taxon>
        <taxon>Papilionoideae</taxon>
        <taxon>50 kb inversion clade</taxon>
        <taxon>dalbergioids sensu lato</taxon>
        <taxon>Dalbergieae</taxon>
        <taxon>Pterocarpus clade</taxon>
        <taxon>Stylosanthes</taxon>
    </lineage>
</organism>
<evidence type="ECO:0000313" key="2">
    <source>
        <dbReference type="EMBL" id="MED6202323.1"/>
    </source>
</evidence>
<reference evidence="2 3" key="1">
    <citation type="journal article" date="2023" name="Plants (Basel)">
        <title>Bridging the Gap: Combining Genomics and Transcriptomics Approaches to Understand Stylosanthes scabra, an Orphan Legume from the Brazilian Caatinga.</title>
        <authorList>
            <person name="Ferreira-Neto J.R.C."/>
            <person name="da Silva M.D."/>
            <person name="Binneck E."/>
            <person name="de Melo N.F."/>
            <person name="da Silva R.H."/>
            <person name="de Melo A.L.T.M."/>
            <person name="Pandolfi V."/>
            <person name="Bustamante F.O."/>
            <person name="Brasileiro-Vidal A.C."/>
            <person name="Benko-Iseppon A.M."/>
        </authorList>
    </citation>
    <scope>NUCLEOTIDE SEQUENCE [LARGE SCALE GENOMIC DNA]</scope>
    <source>
        <tissue evidence="2">Leaves</tissue>
    </source>
</reference>
<proteinExistence type="predicted"/>
<sequence>MEKIAFILLFSLVLATPFRTALAQDFDSSWASFLGGGGLNQLNQDTIDQAKQALEASGTSVSDAANAAANSGSDQASAVQDLIASQGSSGATLNPSAMSDLVNKV</sequence>
<feature type="chain" id="PRO_5046237273" evidence="1">
    <location>
        <begin position="24"/>
        <end position="105"/>
    </location>
</feature>
<comment type="caution">
    <text evidence="2">The sequence shown here is derived from an EMBL/GenBank/DDBJ whole genome shotgun (WGS) entry which is preliminary data.</text>
</comment>
<protein>
    <submittedName>
        <fullName evidence="2">Uncharacterized protein</fullName>
    </submittedName>
</protein>
<feature type="signal peptide" evidence="1">
    <location>
        <begin position="1"/>
        <end position="23"/>
    </location>
</feature>
<keyword evidence="1" id="KW-0732">Signal</keyword>
<accession>A0ABU6Y0N4</accession>
<gene>
    <name evidence="2" type="ORF">PIB30_104206</name>
</gene>
<dbReference type="EMBL" id="JASCZI010214995">
    <property type="protein sequence ID" value="MED6202323.1"/>
    <property type="molecule type" value="Genomic_DNA"/>
</dbReference>
<dbReference type="Proteomes" id="UP001341840">
    <property type="component" value="Unassembled WGS sequence"/>
</dbReference>
<feature type="non-terminal residue" evidence="2">
    <location>
        <position position="105"/>
    </location>
</feature>